<evidence type="ECO:0000256" key="3">
    <source>
        <dbReference type="ARBA" id="ARBA00023163"/>
    </source>
</evidence>
<proteinExistence type="predicted"/>
<name>A0A7W9NEF3_9PSEU</name>
<keyword evidence="2 4" id="KW-0238">DNA-binding</keyword>
<keyword evidence="3" id="KW-0804">Transcription</keyword>
<protein>
    <submittedName>
        <fullName evidence="6">AcrR family transcriptional regulator</fullName>
    </submittedName>
</protein>
<evidence type="ECO:0000256" key="2">
    <source>
        <dbReference type="ARBA" id="ARBA00023125"/>
    </source>
</evidence>
<dbReference type="AlphaFoldDB" id="A0A7W9NEF3"/>
<dbReference type="SUPFAM" id="SSF46689">
    <property type="entry name" value="Homeodomain-like"/>
    <property type="match status" value="1"/>
</dbReference>
<dbReference type="Pfam" id="PF00440">
    <property type="entry name" value="TetR_N"/>
    <property type="match status" value="1"/>
</dbReference>
<dbReference type="EMBL" id="JACHIR010000001">
    <property type="protein sequence ID" value="MBB5890257.1"/>
    <property type="molecule type" value="Genomic_DNA"/>
</dbReference>
<keyword evidence="7" id="KW-1185">Reference proteome</keyword>
<dbReference type="GO" id="GO:0003700">
    <property type="term" value="F:DNA-binding transcription factor activity"/>
    <property type="evidence" value="ECO:0007669"/>
    <property type="project" value="TreeGrafter"/>
</dbReference>
<dbReference type="PROSITE" id="PS50977">
    <property type="entry name" value="HTH_TETR_2"/>
    <property type="match status" value="1"/>
</dbReference>
<evidence type="ECO:0000259" key="5">
    <source>
        <dbReference type="PROSITE" id="PS50977"/>
    </source>
</evidence>
<evidence type="ECO:0000313" key="7">
    <source>
        <dbReference type="Proteomes" id="UP000585638"/>
    </source>
</evidence>
<dbReference type="PANTHER" id="PTHR30055:SF220">
    <property type="entry name" value="TETR-FAMILY REGULATORY PROTEIN"/>
    <property type="match status" value="1"/>
</dbReference>
<dbReference type="InterPro" id="IPR001647">
    <property type="entry name" value="HTH_TetR"/>
</dbReference>
<reference evidence="6 7" key="1">
    <citation type="submission" date="2020-08" db="EMBL/GenBank/DDBJ databases">
        <title>Sequencing the genomes of 1000 actinobacteria strains.</title>
        <authorList>
            <person name="Klenk H.-P."/>
        </authorList>
    </citation>
    <scope>NUCLEOTIDE SEQUENCE [LARGE SCALE GENOMIC DNA]</scope>
    <source>
        <strain evidence="6 7">DSM 43851</strain>
    </source>
</reference>
<evidence type="ECO:0000256" key="4">
    <source>
        <dbReference type="PROSITE-ProRule" id="PRU00335"/>
    </source>
</evidence>
<dbReference type="SUPFAM" id="SSF48498">
    <property type="entry name" value="Tetracyclin repressor-like, C-terminal domain"/>
    <property type="match status" value="1"/>
</dbReference>
<dbReference type="InterPro" id="IPR025996">
    <property type="entry name" value="MT1864/Rv1816-like_C"/>
</dbReference>
<feature type="domain" description="HTH tetR-type" evidence="5">
    <location>
        <begin position="11"/>
        <end position="71"/>
    </location>
</feature>
<gene>
    <name evidence="6" type="ORF">BJ998_001453</name>
</gene>
<accession>A0A7W9NEF3</accession>
<dbReference type="RefSeq" id="WP_184859601.1">
    <property type="nucleotide sequence ID" value="NZ_BAAAWY010000065.1"/>
</dbReference>
<comment type="caution">
    <text evidence="6">The sequence shown here is derived from an EMBL/GenBank/DDBJ whole genome shotgun (WGS) entry which is preliminary data.</text>
</comment>
<dbReference type="GO" id="GO:0000976">
    <property type="term" value="F:transcription cis-regulatory region binding"/>
    <property type="evidence" value="ECO:0007669"/>
    <property type="project" value="TreeGrafter"/>
</dbReference>
<dbReference type="InterPro" id="IPR036271">
    <property type="entry name" value="Tet_transcr_reg_TetR-rel_C_sf"/>
</dbReference>
<feature type="DNA-binding region" description="H-T-H motif" evidence="4">
    <location>
        <begin position="34"/>
        <end position="53"/>
    </location>
</feature>
<evidence type="ECO:0000256" key="1">
    <source>
        <dbReference type="ARBA" id="ARBA00023015"/>
    </source>
</evidence>
<dbReference type="Gene3D" id="1.10.357.10">
    <property type="entry name" value="Tetracycline Repressor, domain 2"/>
    <property type="match status" value="1"/>
</dbReference>
<dbReference type="InterPro" id="IPR009057">
    <property type="entry name" value="Homeodomain-like_sf"/>
</dbReference>
<dbReference type="Proteomes" id="UP000585638">
    <property type="component" value="Unassembled WGS sequence"/>
</dbReference>
<keyword evidence="1" id="KW-0805">Transcription regulation</keyword>
<dbReference type="Pfam" id="PF13305">
    <property type="entry name" value="TetR_C_33"/>
    <property type="match status" value="1"/>
</dbReference>
<organism evidence="6 7">
    <name type="scientific">Kutzneria kofuensis</name>
    <dbReference type="NCBI Taxonomy" id="103725"/>
    <lineage>
        <taxon>Bacteria</taxon>
        <taxon>Bacillati</taxon>
        <taxon>Actinomycetota</taxon>
        <taxon>Actinomycetes</taxon>
        <taxon>Pseudonocardiales</taxon>
        <taxon>Pseudonocardiaceae</taxon>
        <taxon>Kutzneria</taxon>
    </lineage>
</organism>
<evidence type="ECO:0000313" key="6">
    <source>
        <dbReference type="EMBL" id="MBB5890257.1"/>
    </source>
</evidence>
<dbReference type="InterPro" id="IPR050109">
    <property type="entry name" value="HTH-type_TetR-like_transc_reg"/>
</dbReference>
<sequence length="189" mass="19934">MNTRRSGYHHGDLRNALETAALELVAERGAHGFTMAEASRRAQVSVAAPFKHFANREALLAALVLKAHDEQARRFAEAVGSTADPVEQLAEFAAAYVQFTVDEPALSELIFGAGIDKSAYPELAAAGGKVLDVLMAPAQALSPDALALVHTIGAMAHGCAAFLRERVFDSPETAKASARAAARALARAR</sequence>
<dbReference type="PANTHER" id="PTHR30055">
    <property type="entry name" value="HTH-TYPE TRANSCRIPTIONAL REGULATOR RUTR"/>
    <property type="match status" value="1"/>
</dbReference>